<accession>A0A1D6P8M3</accession>
<gene>
    <name evidence="1" type="ORF">ZEAMMB73_Zm00001d047311</name>
</gene>
<dbReference type="EMBL" id="CM000785">
    <property type="protein sequence ID" value="AQL06150.1"/>
    <property type="molecule type" value="Genomic_DNA"/>
</dbReference>
<evidence type="ECO:0000313" key="1">
    <source>
        <dbReference type="EMBL" id="AQL06150.1"/>
    </source>
</evidence>
<sequence length="87" mass="9923">MAVNWELQGCCHRDQRIFITGVSTIVILLLRTFLLKPFKLITVFLHETSHTLVCKLTCSDGVSSMVRYAELRLMATFQAASSELEWC</sequence>
<dbReference type="PANTHER" id="PTHR33979">
    <property type="entry name" value="OS02G0221600 PROTEIN"/>
    <property type="match status" value="1"/>
</dbReference>
<reference evidence="1" key="1">
    <citation type="submission" date="2015-12" db="EMBL/GenBank/DDBJ databases">
        <title>Update maize B73 reference genome by single molecule sequencing technologies.</title>
        <authorList>
            <consortium name="Maize Genome Sequencing Project"/>
            <person name="Ware D."/>
        </authorList>
    </citation>
    <scope>NUCLEOTIDE SEQUENCE</scope>
    <source>
        <tissue evidence="1">Seedling</tissue>
    </source>
</reference>
<proteinExistence type="predicted"/>
<name>A0A1D6P8M3_MAIZE</name>
<dbReference type="InterPro" id="IPR049500">
    <property type="entry name" value="Peptidase_M50B-like"/>
</dbReference>
<dbReference type="PANTHER" id="PTHR33979:SF2">
    <property type="entry name" value="PEPTIDASE M50B-LIKE-DOMAIN-CONTAINING PROTEIN"/>
    <property type="match status" value="1"/>
</dbReference>
<organism evidence="1">
    <name type="scientific">Zea mays</name>
    <name type="common">Maize</name>
    <dbReference type="NCBI Taxonomy" id="4577"/>
    <lineage>
        <taxon>Eukaryota</taxon>
        <taxon>Viridiplantae</taxon>
        <taxon>Streptophyta</taxon>
        <taxon>Embryophyta</taxon>
        <taxon>Tracheophyta</taxon>
        <taxon>Spermatophyta</taxon>
        <taxon>Magnoliopsida</taxon>
        <taxon>Liliopsida</taxon>
        <taxon>Poales</taxon>
        <taxon>Poaceae</taxon>
        <taxon>PACMAD clade</taxon>
        <taxon>Panicoideae</taxon>
        <taxon>Andropogonodae</taxon>
        <taxon>Andropogoneae</taxon>
        <taxon>Tripsacinae</taxon>
        <taxon>Zea</taxon>
    </lineage>
</organism>
<dbReference type="AlphaFoldDB" id="A0A1D6P8M3"/>
<protein>
    <submittedName>
        <fullName evidence="1">Uncharacterized protein</fullName>
    </submittedName>
</protein>
<dbReference type="Pfam" id="PF13398">
    <property type="entry name" value="Peptidase_M50B"/>
    <property type="match status" value="1"/>
</dbReference>
<dbReference type="PaxDb" id="4577-GRMZM2G412254_P01"/>